<keyword evidence="2" id="KW-1185">Reference proteome</keyword>
<accession>A0A0F7FS48</accession>
<dbReference type="Proteomes" id="UP000034034">
    <property type="component" value="Chromosome"/>
</dbReference>
<gene>
    <name evidence="1" type="ORF">SXIM_15530</name>
</gene>
<dbReference type="STRING" id="408015.SXIM_15530"/>
<name>A0A0F7FS48_9ACTN</name>
<evidence type="ECO:0000313" key="1">
    <source>
        <dbReference type="EMBL" id="AKG42937.1"/>
    </source>
</evidence>
<evidence type="ECO:0000313" key="2">
    <source>
        <dbReference type="Proteomes" id="UP000034034"/>
    </source>
</evidence>
<dbReference type="PATRIC" id="fig|408015.6.peg.1589"/>
<dbReference type="EMBL" id="CP009922">
    <property type="protein sequence ID" value="AKG42937.1"/>
    <property type="molecule type" value="Genomic_DNA"/>
</dbReference>
<dbReference type="AlphaFoldDB" id="A0A0F7FS48"/>
<organism evidence="1 2">
    <name type="scientific">Streptomyces xiamenensis</name>
    <dbReference type="NCBI Taxonomy" id="408015"/>
    <lineage>
        <taxon>Bacteria</taxon>
        <taxon>Bacillati</taxon>
        <taxon>Actinomycetota</taxon>
        <taxon>Actinomycetes</taxon>
        <taxon>Kitasatosporales</taxon>
        <taxon>Streptomycetaceae</taxon>
        <taxon>Streptomyces</taxon>
    </lineage>
</organism>
<dbReference type="RefSeq" id="WP_030725627.1">
    <property type="nucleotide sequence ID" value="NZ_CBDRAA010000001.1"/>
</dbReference>
<dbReference type="HOGENOM" id="CLU_2829625_0_0_11"/>
<sequence>MKLLNQLADAALRRVLPSATTEAAAQYDCQVGTACPGYPGANIWNNRKRECPTCPWIPSGCCYKTP</sequence>
<proteinExistence type="predicted"/>
<protein>
    <submittedName>
        <fullName evidence="1">Uncharacterized protein</fullName>
    </submittedName>
</protein>
<reference evidence="1" key="1">
    <citation type="submission" date="2019-08" db="EMBL/GenBank/DDBJ databases">
        <title>Complete genome sequence of a mangrove-derived Streptomyces xiamenensis.</title>
        <authorList>
            <person name="Xu J."/>
        </authorList>
    </citation>
    <scope>NUCLEOTIDE SEQUENCE</scope>
    <source>
        <strain evidence="1">318</strain>
    </source>
</reference>
<dbReference type="KEGG" id="sxi:SXIM_15530"/>